<evidence type="ECO:0008006" key="4">
    <source>
        <dbReference type="Google" id="ProtNLM"/>
    </source>
</evidence>
<evidence type="ECO:0000256" key="1">
    <source>
        <dbReference type="SAM" id="MobiDB-lite"/>
    </source>
</evidence>
<feature type="region of interest" description="Disordered" evidence="1">
    <location>
        <begin position="1"/>
        <end position="116"/>
    </location>
</feature>
<accession>A0A5M7CDL7</accession>
<dbReference type="InterPro" id="IPR025975">
    <property type="entry name" value="Polysacc_lyase"/>
</dbReference>
<keyword evidence="3" id="KW-1185">Reference proteome</keyword>
<dbReference type="OrthoDB" id="5699564at2"/>
<feature type="region of interest" description="Disordered" evidence="1">
    <location>
        <begin position="133"/>
        <end position="152"/>
    </location>
</feature>
<organism evidence="2 3">
    <name type="scientific">Saccharopolyspora hirsuta</name>
    <dbReference type="NCBI Taxonomy" id="1837"/>
    <lineage>
        <taxon>Bacteria</taxon>
        <taxon>Bacillati</taxon>
        <taxon>Actinomycetota</taxon>
        <taxon>Actinomycetes</taxon>
        <taxon>Pseudonocardiales</taxon>
        <taxon>Pseudonocardiaceae</taxon>
        <taxon>Saccharopolyspora</taxon>
    </lineage>
</organism>
<proteinExistence type="predicted"/>
<feature type="compositionally biased region" description="Basic and acidic residues" evidence="1">
    <location>
        <begin position="69"/>
        <end position="85"/>
    </location>
</feature>
<feature type="compositionally biased region" description="Gly residues" evidence="1">
    <location>
        <begin position="16"/>
        <end position="27"/>
    </location>
</feature>
<sequence length="428" mass="47399">MERDQELRRGADPGDPGAGPGLGGAGRHPGLVLAGRLRGRRREGGRRQPGQRRQHHVHLPLLRGLARRRVPEHALARGRRAADVRHRVRHPGGQRGRRQRLRHGPALPRPDGREEHQLDQLELLRRLPLRRGVQGGHLRRGPVPRHRPAQARRCVGARTGRVIAVRQLLCTGLAVGAVLLLSGSAVLAPEISWEAETSRGTAVFEGVEEKPGSIEVVEDPKGEHGSVYRLHTSGEQQGSERVRVESRGHRTPDGDRLRFTEGDTYYIGWRSMWDPLPTAEGEWVALWQLKDYGSGAATPPLSLRARGDVLDLEYADPDMKTTRLWEIPLPRGSWNDFVVGVHVSSDPGRGWVRFWHNGEEQLLSGQEQYPAATLRADFVTDKWGVYRSDGVRGEATAYLADAKVGTSYADVAPRSGSPSGRVVNEAPR</sequence>
<protein>
    <recommendedName>
        <fullName evidence="4">Polysaccharide lyase-like protein</fullName>
    </recommendedName>
</protein>
<reference evidence="2 3" key="1">
    <citation type="submission" date="2019-09" db="EMBL/GenBank/DDBJ databases">
        <title>Draft genome sequence of the thermophilic Saccharopolyspora hirsuta VKM Ac-666T.</title>
        <authorList>
            <person name="Lobastova T.G."/>
            <person name="Fokina V."/>
            <person name="Bragin E.Y."/>
            <person name="Shtratnikova V.Y."/>
            <person name="Starodumova I.P."/>
            <person name="Tarlachkov S.V."/>
            <person name="Donova M.V."/>
        </authorList>
    </citation>
    <scope>NUCLEOTIDE SEQUENCE [LARGE SCALE GENOMIC DNA]</scope>
    <source>
        <strain evidence="2 3">VKM Ac-666</strain>
    </source>
</reference>
<feature type="compositionally biased region" description="Basic and acidic residues" evidence="1">
    <location>
        <begin position="1"/>
        <end position="12"/>
    </location>
</feature>
<evidence type="ECO:0000313" key="3">
    <source>
        <dbReference type="Proteomes" id="UP000323946"/>
    </source>
</evidence>
<evidence type="ECO:0000313" key="2">
    <source>
        <dbReference type="EMBL" id="KAA5838268.1"/>
    </source>
</evidence>
<feature type="region of interest" description="Disordered" evidence="1">
    <location>
        <begin position="409"/>
        <end position="428"/>
    </location>
</feature>
<feature type="compositionally biased region" description="Basic residues" evidence="1">
    <location>
        <begin position="137"/>
        <end position="150"/>
    </location>
</feature>
<comment type="caution">
    <text evidence="2">The sequence shown here is derived from an EMBL/GenBank/DDBJ whole genome shotgun (WGS) entry which is preliminary data.</text>
</comment>
<dbReference type="EMBL" id="VWPH01000001">
    <property type="protein sequence ID" value="KAA5838268.1"/>
    <property type="molecule type" value="Genomic_DNA"/>
</dbReference>
<feature type="compositionally biased region" description="Basic residues" evidence="1">
    <location>
        <begin position="86"/>
        <end position="103"/>
    </location>
</feature>
<dbReference type="Proteomes" id="UP000323946">
    <property type="component" value="Unassembled WGS sequence"/>
</dbReference>
<dbReference type="Gene3D" id="2.60.120.200">
    <property type="match status" value="1"/>
</dbReference>
<dbReference type="Pfam" id="PF14099">
    <property type="entry name" value="Polysacc_lyase"/>
    <property type="match status" value="1"/>
</dbReference>
<dbReference type="AlphaFoldDB" id="A0A5M7CDL7"/>
<feature type="compositionally biased region" description="Basic residues" evidence="1">
    <location>
        <begin position="37"/>
        <end position="58"/>
    </location>
</feature>
<name>A0A5M7CDL7_SACHI</name>
<gene>
    <name evidence="2" type="ORF">F1721_02140</name>
</gene>